<evidence type="ECO:0008006" key="4">
    <source>
        <dbReference type="Google" id="ProtNLM"/>
    </source>
</evidence>
<evidence type="ECO:0000313" key="2">
    <source>
        <dbReference type="EMBL" id="EPB83068.1"/>
    </source>
</evidence>
<dbReference type="STRING" id="1220926.S2JKJ6"/>
<accession>S2JKJ6</accession>
<protein>
    <recommendedName>
        <fullName evidence="4">Retrotransposon gag domain-containing protein</fullName>
    </recommendedName>
</protein>
<feature type="compositionally biased region" description="Basic and acidic residues" evidence="1">
    <location>
        <begin position="1"/>
        <end position="20"/>
    </location>
</feature>
<dbReference type="OrthoDB" id="2289373at2759"/>
<dbReference type="Proteomes" id="UP000014254">
    <property type="component" value="Unassembled WGS sequence"/>
</dbReference>
<evidence type="ECO:0000256" key="1">
    <source>
        <dbReference type="SAM" id="MobiDB-lite"/>
    </source>
</evidence>
<reference evidence="3" key="1">
    <citation type="submission" date="2013-05" db="EMBL/GenBank/DDBJ databases">
        <title>The Genome sequence of Mucor circinelloides f. circinelloides 1006PhL.</title>
        <authorList>
            <consortium name="The Broad Institute Genomics Platform"/>
            <person name="Cuomo C."/>
            <person name="Earl A."/>
            <person name="Findley K."/>
            <person name="Lee S.C."/>
            <person name="Walker B."/>
            <person name="Young S."/>
            <person name="Zeng Q."/>
            <person name="Gargeya S."/>
            <person name="Fitzgerald M."/>
            <person name="Haas B."/>
            <person name="Abouelleil A."/>
            <person name="Allen A.W."/>
            <person name="Alvarado L."/>
            <person name="Arachchi H.M."/>
            <person name="Berlin A.M."/>
            <person name="Chapman S.B."/>
            <person name="Gainer-Dewar J."/>
            <person name="Goldberg J."/>
            <person name="Griggs A."/>
            <person name="Gujja S."/>
            <person name="Hansen M."/>
            <person name="Howarth C."/>
            <person name="Imamovic A."/>
            <person name="Ireland A."/>
            <person name="Larimer J."/>
            <person name="McCowan C."/>
            <person name="Murphy C."/>
            <person name="Pearson M."/>
            <person name="Poon T.W."/>
            <person name="Priest M."/>
            <person name="Roberts A."/>
            <person name="Saif S."/>
            <person name="Shea T."/>
            <person name="Sisk P."/>
            <person name="Sykes S."/>
            <person name="Wortman J."/>
            <person name="Nusbaum C."/>
            <person name="Birren B."/>
        </authorList>
    </citation>
    <scope>NUCLEOTIDE SEQUENCE [LARGE SCALE GENOMIC DNA]</scope>
    <source>
        <strain evidence="3">1006PhL</strain>
    </source>
</reference>
<dbReference type="EMBL" id="KE124086">
    <property type="protein sequence ID" value="EPB83068.1"/>
    <property type="molecule type" value="Genomic_DNA"/>
</dbReference>
<sequence length="232" mass="26942">MSQQEQDKTIQNDFIRDQNPRESPSPDSIMKDIDNEVSPETIIADLEDQIKVARIELQDIHMKAGKNYTEEIKRAADQAANHIQWLENHLKTMTSSITVNIRPVSLRDIPKFQIKGQAKHYPDEPRFSSVEHFFSAFENIIKASGNEVNMVWKQYIPLSMAFEYNNWTNNDLLIQKDWEAAKVLFRKHFGTPASAEESMALLFSMRMQESDTLQEYTNTFIKHVQYKTVGSQ</sequence>
<evidence type="ECO:0000313" key="3">
    <source>
        <dbReference type="Proteomes" id="UP000014254"/>
    </source>
</evidence>
<organism evidence="2 3">
    <name type="scientific">Mucor circinelloides f. circinelloides (strain 1006PhL)</name>
    <name type="common">Mucormycosis agent</name>
    <name type="synonym">Calyptromyces circinelloides</name>
    <dbReference type="NCBI Taxonomy" id="1220926"/>
    <lineage>
        <taxon>Eukaryota</taxon>
        <taxon>Fungi</taxon>
        <taxon>Fungi incertae sedis</taxon>
        <taxon>Mucoromycota</taxon>
        <taxon>Mucoromycotina</taxon>
        <taxon>Mucoromycetes</taxon>
        <taxon>Mucorales</taxon>
        <taxon>Mucorineae</taxon>
        <taxon>Mucoraceae</taxon>
        <taxon>Mucor</taxon>
    </lineage>
</organism>
<gene>
    <name evidence="2" type="ORF">HMPREF1544_10205</name>
</gene>
<dbReference type="AlphaFoldDB" id="S2JKJ6"/>
<proteinExistence type="predicted"/>
<dbReference type="InParanoid" id="S2JKJ6"/>
<dbReference type="VEuPathDB" id="FungiDB:HMPREF1544_10205"/>
<feature type="region of interest" description="Disordered" evidence="1">
    <location>
        <begin position="1"/>
        <end position="32"/>
    </location>
</feature>
<name>S2JKJ6_MUCC1</name>
<keyword evidence="3" id="KW-1185">Reference proteome</keyword>